<sequence>MRFVGLQIKNLLQLKFKAFFLLIFFGIYCIKAKASPPRLDIRQLKIKAKQSLAFCRQRGFNTRYCILIDMSLPSGVKRFAVWDFKKNDTLLTGLVSHGCGRNPWSGVWSKDKPAFSNQDGSHCTALGKYQVDGRAYSAWGIHVKYYLTGLERTNNNALARQIVFHSWEHVAEAEVYPNGTPEGWGCPAVSNHTMKVVDALLRKQQKHLLMWVYAPPAPPKPSPEGRALRKSPQPGEI</sequence>
<keyword evidence="3" id="KW-1185">Reference proteome</keyword>
<protein>
    <submittedName>
        <fullName evidence="2">L,D-transpeptidase-like protein</fullName>
    </submittedName>
</protein>
<comment type="caution">
    <text evidence="2">The sequence shown here is derived from an EMBL/GenBank/DDBJ whole genome shotgun (WGS) entry which is preliminary data.</text>
</comment>
<evidence type="ECO:0000256" key="1">
    <source>
        <dbReference type="SAM" id="MobiDB-lite"/>
    </source>
</evidence>
<dbReference type="EMBL" id="QGHA01000015">
    <property type="protein sequence ID" value="PWK69990.1"/>
    <property type="molecule type" value="Genomic_DNA"/>
</dbReference>
<dbReference type="AlphaFoldDB" id="A0A316H092"/>
<accession>A0A316H092</accession>
<reference evidence="2 3" key="1">
    <citation type="submission" date="2018-05" db="EMBL/GenBank/DDBJ databases">
        <title>Genomic Encyclopedia of Archaeal and Bacterial Type Strains, Phase II (KMG-II): from individual species to whole genera.</title>
        <authorList>
            <person name="Goeker M."/>
        </authorList>
    </citation>
    <scope>NUCLEOTIDE SEQUENCE [LARGE SCALE GENOMIC DNA]</scope>
    <source>
        <strain evidence="2 3">DSM 19975</strain>
    </source>
</reference>
<organism evidence="2 3">
    <name type="scientific">Mucilaginibacter oryzae</name>
    <dbReference type="NCBI Taxonomy" id="468058"/>
    <lineage>
        <taxon>Bacteria</taxon>
        <taxon>Pseudomonadati</taxon>
        <taxon>Bacteroidota</taxon>
        <taxon>Sphingobacteriia</taxon>
        <taxon>Sphingobacteriales</taxon>
        <taxon>Sphingobacteriaceae</taxon>
        <taxon>Mucilaginibacter</taxon>
    </lineage>
</organism>
<dbReference type="Proteomes" id="UP000245678">
    <property type="component" value="Unassembled WGS sequence"/>
</dbReference>
<name>A0A316H092_9SPHI</name>
<dbReference type="Pfam" id="PF13645">
    <property type="entry name" value="YkuD_2"/>
    <property type="match status" value="1"/>
</dbReference>
<dbReference type="PANTHER" id="PTHR38477">
    <property type="entry name" value="HYPOTHETICAL EXPORTED PROTEIN"/>
    <property type="match status" value="1"/>
</dbReference>
<gene>
    <name evidence="2" type="ORF">LX99_04643</name>
</gene>
<proteinExistence type="predicted"/>
<dbReference type="InterPro" id="IPR032676">
    <property type="entry name" value="YkuD_2"/>
</dbReference>
<feature type="region of interest" description="Disordered" evidence="1">
    <location>
        <begin position="215"/>
        <end position="237"/>
    </location>
</feature>
<evidence type="ECO:0000313" key="3">
    <source>
        <dbReference type="Proteomes" id="UP000245678"/>
    </source>
</evidence>
<evidence type="ECO:0000313" key="2">
    <source>
        <dbReference type="EMBL" id="PWK69990.1"/>
    </source>
</evidence>
<dbReference type="PANTHER" id="PTHR38477:SF1">
    <property type="entry name" value="MUREIN L,D-TRANSPEPTIDASE CATALYTIC DOMAIN FAMILY PROTEIN"/>
    <property type="match status" value="1"/>
</dbReference>